<comment type="caution">
    <text evidence="10">The sequence shown here is derived from an EMBL/GenBank/DDBJ whole genome shotgun (WGS) entry which is preliminary data.</text>
</comment>
<keyword evidence="5" id="KW-0448">Lipopolysaccharide biosynthesis</keyword>
<evidence type="ECO:0000256" key="7">
    <source>
        <dbReference type="ARBA" id="ARBA00023136"/>
    </source>
</evidence>
<keyword evidence="2 10" id="KW-0328">Glycosyltransferase</keyword>
<evidence type="ECO:0000256" key="1">
    <source>
        <dbReference type="ARBA" id="ARBA00022475"/>
    </source>
</evidence>
<dbReference type="CDD" id="cd04187">
    <property type="entry name" value="DPM1_like_bac"/>
    <property type="match status" value="1"/>
</dbReference>
<feature type="transmembrane region" description="Helical" evidence="8">
    <location>
        <begin position="271"/>
        <end position="296"/>
    </location>
</feature>
<protein>
    <submittedName>
        <fullName evidence="10">Dolichol-phosphate mannosyltransferase</fullName>
        <ecNumber evidence="10">2.4.1.83</ecNumber>
    </submittedName>
</protein>
<evidence type="ECO:0000256" key="5">
    <source>
        <dbReference type="ARBA" id="ARBA00022985"/>
    </source>
</evidence>
<dbReference type="InterPro" id="IPR050256">
    <property type="entry name" value="Glycosyltransferase_2"/>
</dbReference>
<dbReference type="AlphaFoldDB" id="A0A292YEZ5"/>
<evidence type="ECO:0000259" key="9">
    <source>
        <dbReference type="Pfam" id="PF00535"/>
    </source>
</evidence>
<keyword evidence="6 8" id="KW-1133">Transmembrane helix</keyword>
<accession>A0A292YEZ5</accession>
<dbReference type="PANTHER" id="PTHR48090:SF3">
    <property type="entry name" value="UNDECAPRENYL-PHOSPHATE 4-DEOXY-4-FORMAMIDO-L-ARABINOSE TRANSFERASE"/>
    <property type="match status" value="1"/>
</dbReference>
<evidence type="ECO:0000256" key="3">
    <source>
        <dbReference type="ARBA" id="ARBA00022679"/>
    </source>
</evidence>
<dbReference type="Proteomes" id="UP000217944">
    <property type="component" value="Unassembled WGS sequence"/>
</dbReference>
<dbReference type="GO" id="GO:0009103">
    <property type="term" value="P:lipopolysaccharide biosynthetic process"/>
    <property type="evidence" value="ECO:0007669"/>
    <property type="project" value="UniProtKB-KW"/>
</dbReference>
<keyword evidence="4 8" id="KW-0812">Transmembrane</keyword>
<dbReference type="SUPFAM" id="SSF53448">
    <property type="entry name" value="Nucleotide-diphospho-sugar transferases"/>
    <property type="match status" value="1"/>
</dbReference>
<dbReference type="GO" id="GO:0099621">
    <property type="term" value="F:undecaprenyl-phosphate 4-deoxy-4-formamido-L-arabinose transferase activity"/>
    <property type="evidence" value="ECO:0007669"/>
    <property type="project" value="TreeGrafter"/>
</dbReference>
<dbReference type="EMBL" id="BDME01000002">
    <property type="protein sequence ID" value="GAX87634.1"/>
    <property type="molecule type" value="Genomic_DNA"/>
</dbReference>
<keyword evidence="7 8" id="KW-0472">Membrane</keyword>
<reference evidence="10 11" key="1">
    <citation type="journal article" date="2017" name="Syst. Appl. Microbiol.">
        <title>Lebetimonas natsushimae sp. nov., a novel strictly anaerobic, moderately thermophilic chemoautotroph isolated from a deep-sea hydrothermal vent polychaete nest in the Mid-Okinawa Trough.</title>
        <authorList>
            <person name="Nagata R."/>
            <person name="Takaki Y."/>
            <person name="Tame A."/>
            <person name="Nunoura T."/>
            <person name="Muto H."/>
            <person name="Mino S."/>
            <person name="Sawayama S."/>
            <person name="Takai K."/>
            <person name="Nakagawa S."/>
        </authorList>
    </citation>
    <scope>NUCLEOTIDE SEQUENCE [LARGE SCALE GENOMIC DNA]</scope>
    <source>
        <strain evidence="10 11">HS1857</strain>
    </source>
</reference>
<proteinExistence type="predicted"/>
<dbReference type="PANTHER" id="PTHR48090">
    <property type="entry name" value="UNDECAPRENYL-PHOSPHATE 4-DEOXY-4-FORMAMIDO-L-ARABINOSE TRANSFERASE-RELATED"/>
    <property type="match status" value="1"/>
</dbReference>
<evidence type="ECO:0000313" key="10">
    <source>
        <dbReference type="EMBL" id="GAX87634.1"/>
    </source>
</evidence>
<feature type="transmembrane region" description="Helical" evidence="8">
    <location>
        <begin position="237"/>
        <end position="259"/>
    </location>
</feature>
<keyword evidence="1" id="KW-1003">Cell membrane</keyword>
<dbReference type="InterPro" id="IPR029044">
    <property type="entry name" value="Nucleotide-diphossugar_trans"/>
</dbReference>
<sequence length="318" mass="36364">MEKNLKRIKMKISVVVPLMNEEDNIKYLIEEVEKALKNFDYELILVDDGSTDNTVEEIKKYMNDKTKLIILNRNYGQTSAMAAGIEVAQGDIIVTIDGDLQNDPSDIPMMIEKLNEGYDVVAGIRAKRQDEPVRKFLSKIANKIIRKITGVHITDYGCTLKVFKKDVAKNLQLYGELHRFIPILAKIYGAKITEVPVKHHERKFGKSKYGFNRIFKVISDLMYLVFMQRFGQKPMHFFGTVGFIMFSLGALIDLYLFILKLFGESIGNRPLLTLGTLFIIGGIQLITTGFLAEIMIRTYYESQNKKPYIIKEIVTKNG</sequence>
<dbReference type="GO" id="GO:0004582">
    <property type="term" value="F:dolichyl-phosphate beta-D-mannosyltransferase activity"/>
    <property type="evidence" value="ECO:0007669"/>
    <property type="project" value="UniProtKB-EC"/>
</dbReference>
<keyword evidence="11" id="KW-1185">Reference proteome</keyword>
<evidence type="ECO:0000256" key="4">
    <source>
        <dbReference type="ARBA" id="ARBA00022692"/>
    </source>
</evidence>
<dbReference type="GO" id="GO:0005886">
    <property type="term" value="C:plasma membrane"/>
    <property type="evidence" value="ECO:0007669"/>
    <property type="project" value="TreeGrafter"/>
</dbReference>
<name>A0A292YEZ5_9BACT</name>
<keyword evidence="3 10" id="KW-0808">Transferase</keyword>
<dbReference type="Pfam" id="PF00535">
    <property type="entry name" value="Glycos_transf_2"/>
    <property type="match status" value="1"/>
</dbReference>
<evidence type="ECO:0000256" key="2">
    <source>
        <dbReference type="ARBA" id="ARBA00022676"/>
    </source>
</evidence>
<dbReference type="EC" id="2.4.1.83" evidence="10"/>
<feature type="domain" description="Glycosyltransferase 2-like" evidence="9">
    <location>
        <begin position="13"/>
        <end position="170"/>
    </location>
</feature>
<organism evidence="10 11">
    <name type="scientific">Lebetimonas natsushimae</name>
    <dbReference type="NCBI Taxonomy" id="1936991"/>
    <lineage>
        <taxon>Bacteria</taxon>
        <taxon>Pseudomonadati</taxon>
        <taxon>Campylobacterota</taxon>
        <taxon>Epsilonproteobacteria</taxon>
        <taxon>Nautiliales</taxon>
        <taxon>Nautiliaceae</taxon>
        <taxon>Lebetimonas</taxon>
    </lineage>
</organism>
<evidence type="ECO:0000256" key="8">
    <source>
        <dbReference type="SAM" id="Phobius"/>
    </source>
</evidence>
<gene>
    <name evidence="10" type="ORF">LNAT_P0931</name>
</gene>
<dbReference type="InterPro" id="IPR001173">
    <property type="entry name" value="Glyco_trans_2-like"/>
</dbReference>
<evidence type="ECO:0000313" key="11">
    <source>
        <dbReference type="Proteomes" id="UP000217944"/>
    </source>
</evidence>
<evidence type="ECO:0000256" key="6">
    <source>
        <dbReference type="ARBA" id="ARBA00022989"/>
    </source>
</evidence>
<dbReference type="Gene3D" id="3.90.550.10">
    <property type="entry name" value="Spore Coat Polysaccharide Biosynthesis Protein SpsA, Chain A"/>
    <property type="match status" value="1"/>
</dbReference>